<evidence type="ECO:0000313" key="3">
    <source>
        <dbReference type="EMBL" id="CAL95677.1"/>
    </source>
</evidence>
<dbReference type="Gene3D" id="1.20.120.520">
    <property type="entry name" value="nmb1532 protein domain like"/>
    <property type="match status" value="1"/>
</dbReference>
<evidence type="ECO:0000259" key="2">
    <source>
        <dbReference type="Pfam" id="PF01814"/>
    </source>
</evidence>
<feature type="region of interest" description="Disordered" evidence="1">
    <location>
        <begin position="1"/>
        <end position="55"/>
    </location>
</feature>
<keyword evidence="4" id="KW-1185">Reference proteome</keyword>
<gene>
    <name evidence="3" type="ordered locus">azo3060</name>
</gene>
<dbReference type="InterPro" id="IPR012312">
    <property type="entry name" value="Hemerythrin-like"/>
</dbReference>
<reference evidence="3 4" key="1">
    <citation type="journal article" date="2006" name="Nat. Biotechnol.">
        <title>Complete genome of the mutualistic, N2-fixing grass endophyte Azoarcus sp. strain BH72.</title>
        <authorList>
            <person name="Krause A."/>
            <person name="Ramakumar A."/>
            <person name="Bartels D."/>
            <person name="Battistoni F."/>
            <person name="Bekel T."/>
            <person name="Boch J."/>
            <person name="Boehm M."/>
            <person name="Friedrich F."/>
            <person name="Hurek T."/>
            <person name="Krause L."/>
            <person name="Linke B."/>
            <person name="McHardy A.C."/>
            <person name="Sarkar A."/>
            <person name="Schneiker S."/>
            <person name="Syed A.A."/>
            <person name="Thauer R."/>
            <person name="Vorhoelter F.-J."/>
            <person name="Weidner S."/>
            <person name="Puehler A."/>
            <person name="Reinhold-Hurek B."/>
            <person name="Kaiser O."/>
            <person name="Goesmann A."/>
        </authorList>
    </citation>
    <scope>NUCLEOTIDE SEQUENCE [LARGE SCALE GENOMIC DNA]</scope>
    <source>
        <strain evidence="3 4">BH72</strain>
    </source>
</reference>
<dbReference type="STRING" id="62928.azo3060"/>
<organism evidence="3 4">
    <name type="scientific">Azoarcus sp. (strain BH72)</name>
    <dbReference type="NCBI Taxonomy" id="418699"/>
    <lineage>
        <taxon>Bacteria</taxon>
        <taxon>Pseudomonadati</taxon>
        <taxon>Pseudomonadota</taxon>
        <taxon>Betaproteobacteria</taxon>
        <taxon>Rhodocyclales</taxon>
        <taxon>Zoogloeaceae</taxon>
        <taxon>Azoarcus</taxon>
    </lineage>
</organism>
<dbReference type="KEGG" id="azo:azo3060"/>
<dbReference type="HOGENOM" id="CLU_095978_0_0_4"/>
<dbReference type="Proteomes" id="UP000002588">
    <property type="component" value="Chromosome"/>
</dbReference>
<evidence type="ECO:0000313" key="4">
    <source>
        <dbReference type="Proteomes" id="UP000002588"/>
    </source>
</evidence>
<proteinExistence type="predicted"/>
<name>A1KA21_AZOSB</name>
<sequence>MIAPAIGATFGPEQSSRDRPAPVARLARGAHCGRRGHAAQNGGAPCGKHDNQEPHKEENIVRPEAIQIIKDEHLAISAVLYSLRFLIRQMRNGAPPNFPVLKAILDYIVSYPDRWHHPKEDKFLFAAVKRRTHDADALIAKLEREHVLGHPMMDDIKQQLIGFTNGDAGARERFFEAAEHYAELEWNHLQTEEEQLLPIAERVLTAEDWAEIDAAFRENDNPLFGIKPKEEAEALYQKILALAPAPIGLGPAS</sequence>
<dbReference type="AlphaFoldDB" id="A1KA21"/>
<accession>A1KA21</accession>
<dbReference type="PANTHER" id="PTHR39966">
    <property type="entry name" value="BLL2471 PROTEIN-RELATED"/>
    <property type="match status" value="1"/>
</dbReference>
<dbReference type="Pfam" id="PF01814">
    <property type="entry name" value="Hemerythrin"/>
    <property type="match status" value="1"/>
</dbReference>
<evidence type="ECO:0000256" key="1">
    <source>
        <dbReference type="SAM" id="MobiDB-lite"/>
    </source>
</evidence>
<dbReference type="CDD" id="cd12108">
    <property type="entry name" value="Hr-like"/>
    <property type="match status" value="1"/>
</dbReference>
<dbReference type="PANTHER" id="PTHR39966:SF1">
    <property type="entry name" value="HEMERYTHRIN-LIKE DOMAIN-CONTAINING PROTEIN"/>
    <property type="match status" value="1"/>
</dbReference>
<protein>
    <recommendedName>
        <fullName evidence="2">Hemerythrin-like domain-containing protein</fullName>
    </recommendedName>
</protein>
<feature type="domain" description="Hemerythrin-like" evidence="2">
    <location>
        <begin position="65"/>
        <end position="200"/>
    </location>
</feature>
<dbReference type="GO" id="GO:0005886">
    <property type="term" value="C:plasma membrane"/>
    <property type="evidence" value="ECO:0007669"/>
    <property type="project" value="TreeGrafter"/>
</dbReference>
<dbReference type="eggNOG" id="COG3945">
    <property type="taxonomic scope" value="Bacteria"/>
</dbReference>
<dbReference type="EMBL" id="AM406670">
    <property type="protein sequence ID" value="CAL95677.1"/>
    <property type="molecule type" value="Genomic_DNA"/>
</dbReference>